<protein>
    <submittedName>
        <fullName evidence="1">Uncharacterized protein</fullName>
    </submittedName>
</protein>
<reference evidence="1" key="1">
    <citation type="journal article" date="2019" name="Sci. Rep.">
        <title>Draft genome of Tanacetum cinerariifolium, the natural source of mosquito coil.</title>
        <authorList>
            <person name="Yamashiro T."/>
            <person name="Shiraishi A."/>
            <person name="Satake H."/>
            <person name="Nakayama K."/>
        </authorList>
    </citation>
    <scope>NUCLEOTIDE SEQUENCE</scope>
</reference>
<dbReference type="EMBL" id="BKCJ011368385">
    <property type="protein sequence ID" value="GFD26395.1"/>
    <property type="molecule type" value="Genomic_DNA"/>
</dbReference>
<gene>
    <name evidence="1" type="ORF">Tci_898364</name>
</gene>
<comment type="caution">
    <text evidence="1">The sequence shown here is derived from an EMBL/GenBank/DDBJ whole genome shotgun (WGS) entry which is preliminary data.</text>
</comment>
<accession>A0A699UTZ7</accession>
<evidence type="ECO:0000313" key="1">
    <source>
        <dbReference type="EMBL" id="GFD26395.1"/>
    </source>
</evidence>
<sequence length="122" mass="14017">MQEGIPLVFQRQRPGHENVLNDAVEALLNDNRNRYLRECPTTPFSFSKVIPDHELNGGSRPLYIESKLLSKNTPPSKVTDQLIADLGKYCNGYTLFLLYDPERRIPKDSELKASVENRWPCQ</sequence>
<name>A0A699UTZ7_TANCI</name>
<proteinExistence type="predicted"/>
<dbReference type="AlphaFoldDB" id="A0A699UTZ7"/>
<organism evidence="1">
    <name type="scientific">Tanacetum cinerariifolium</name>
    <name type="common">Dalmatian daisy</name>
    <name type="synonym">Chrysanthemum cinerariifolium</name>
    <dbReference type="NCBI Taxonomy" id="118510"/>
    <lineage>
        <taxon>Eukaryota</taxon>
        <taxon>Viridiplantae</taxon>
        <taxon>Streptophyta</taxon>
        <taxon>Embryophyta</taxon>
        <taxon>Tracheophyta</taxon>
        <taxon>Spermatophyta</taxon>
        <taxon>Magnoliopsida</taxon>
        <taxon>eudicotyledons</taxon>
        <taxon>Gunneridae</taxon>
        <taxon>Pentapetalae</taxon>
        <taxon>asterids</taxon>
        <taxon>campanulids</taxon>
        <taxon>Asterales</taxon>
        <taxon>Asteraceae</taxon>
        <taxon>Asteroideae</taxon>
        <taxon>Anthemideae</taxon>
        <taxon>Anthemidinae</taxon>
        <taxon>Tanacetum</taxon>
    </lineage>
</organism>
<feature type="non-terminal residue" evidence="1">
    <location>
        <position position="122"/>
    </location>
</feature>